<dbReference type="Proteomes" id="UP000002892">
    <property type="component" value="Chromosome"/>
</dbReference>
<organism evidence="2 3">
    <name type="scientific">Desulfosporosinus acidiphilus (strain DSM 22704 / JCM 16185 / SJ4)</name>
    <dbReference type="NCBI Taxonomy" id="646529"/>
    <lineage>
        <taxon>Bacteria</taxon>
        <taxon>Bacillati</taxon>
        <taxon>Bacillota</taxon>
        <taxon>Clostridia</taxon>
        <taxon>Eubacteriales</taxon>
        <taxon>Desulfitobacteriaceae</taxon>
        <taxon>Desulfosporosinus</taxon>
    </lineage>
</organism>
<proteinExistence type="predicted"/>
<name>I4D3Q6_DESAJ</name>
<reference evidence="2 3" key="1">
    <citation type="journal article" date="2012" name="J. Bacteriol.">
        <title>Complete genome sequences of Desulfosporosinus orientis DSM765T, Desulfosporosinus youngiae DSM17734T, Desulfosporosinus meridiei DSM13257T, and Desulfosporosinus acidiphilus DSM22704T.</title>
        <authorList>
            <person name="Pester M."/>
            <person name="Brambilla E."/>
            <person name="Alazard D."/>
            <person name="Rattei T."/>
            <person name="Weinmaier T."/>
            <person name="Han J."/>
            <person name="Lucas S."/>
            <person name="Lapidus A."/>
            <person name="Cheng J.F."/>
            <person name="Goodwin L."/>
            <person name="Pitluck S."/>
            <person name="Peters L."/>
            <person name="Ovchinnikova G."/>
            <person name="Teshima H."/>
            <person name="Detter J.C."/>
            <person name="Han C.S."/>
            <person name="Tapia R."/>
            <person name="Land M.L."/>
            <person name="Hauser L."/>
            <person name="Kyrpides N.C."/>
            <person name="Ivanova N.N."/>
            <person name="Pagani I."/>
            <person name="Huntmann M."/>
            <person name="Wei C.L."/>
            <person name="Davenport K.W."/>
            <person name="Daligault H."/>
            <person name="Chain P.S."/>
            <person name="Chen A."/>
            <person name="Mavromatis K."/>
            <person name="Markowitz V."/>
            <person name="Szeto E."/>
            <person name="Mikhailova N."/>
            <person name="Pati A."/>
            <person name="Wagner M."/>
            <person name="Woyke T."/>
            <person name="Ollivier B."/>
            <person name="Klenk H.P."/>
            <person name="Spring S."/>
            <person name="Loy A."/>
        </authorList>
    </citation>
    <scope>NUCLEOTIDE SEQUENCE [LARGE SCALE GENOMIC DNA]</scope>
    <source>
        <strain evidence="3">DSM 22704 / JCM 16185 / SJ4</strain>
    </source>
</reference>
<dbReference type="KEGG" id="dai:Desaci_1409"/>
<feature type="compositionally biased region" description="Basic and acidic residues" evidence="1">
    <location>
        <begin position="16"/>
        <end position="27"/>
    </location>
</feature>
<feature type="region of interest" description="Disordered" evidence="1">
    <location>
        <begin position="1"/>
        <end position="38"/>
    </location>
</feature>
<sequence>MKKGDRNALPALSSNKPDRDFHGEKQPKQNPVLYHEKNAGAVSGRRLCHYRRNRELCGGVWRSGCASDKRRQSGPHIPEGEPDETFGVDRGVCCGGGEYLCRCGQEYNPHFPPSPEVKIVTHLL</sequence>
<dbReference type="AlphaFoldDB" id="I4D3Q6"/>
<evidence type="ECO:0000313" key="2">
    <source>
        <dbReference type="EMBL" id="AFM40430.1"/>
    </source>
</evidence>
<evidence type="ECO:0000313" key="3">
    <source>
        <dbReference type="Proteomes" id="UP000002892"/>
    </source>
</evidence>
<dbReference type="RefSeq" id="WP_014826437.1">
    <property type="nucleotide sequence ID" value="NC_018068.1"/>
</dbReference>
<evidence type="ECO:0000256" key="1">
    <source>
        <dbReference type="SAM" id="MobiDB-lite"/>
    </source>
</evidence>
<dbReference type="HOGENOM" id="CLU_2000196_0_0_9"/>
<keyword evidence="3" id="KW-1185">Reference proteome</keyword>
<accession>I4D3Q6</accession>
<gene>
    <name evidence="2" type="ordered locus">Desaci_1409</name>
</gene>
<protein>
    <submittedName>
        <fullName evidence="2">Uncharacterized protein</fullName>
    </submittedName>
</protein>
<dbReference type="EMBL" id="CP003639">
    <property type="protein sequence ID" value="AFM40430.1"/>
    <property type="molecule type" value="Genomic_DNA"/>
</dbReference>